<comment type="caution">
    <text evidence="2">The sequence shown here is derived from an EMBL/GenBank/DDBJ whole genome shotgun (WGS) entry which is preliminary data.</text>
</comment>
<dbReference type="Proteomes" id="UP000355283">
    <property type="component" value="Unassembled WGS sequence"/>
</dbReference>
<organism evidence="2 3">
    <name type="scientific">Nannochloropsis salina CCMP1776</name>
    <dbReference type="NCBI Taxonomy" id="1027361"/>
    <lineage>
        <taxon>Eukaryota</taxon>
        <taxon>Sar</taxon>
        <taxon>Stramenopiles</taxon>
        <taxon>Ochrophyta</taxon>
        <taxon>Eustigmatophyceae</taxon>
        <taxon>Eustigmatales</taxon>
        <taxon>Monodopsidaceae</taxon>
        <taxon>Microchloropsis</taxon>
        <taxon>Microchloropsis salina</taxon>
    </lineage>
</organism>
<reference evidence="2 3" key="1">
    <citation type="submission" date="2019-01" db="EMBL/GenBank/DDBJ databases">
        <title>Nuclear Genome Assembly of the Microalgal Biofuel strain Nannochloropsis salina CCMP1776.</title>
        <authorList>
            <person name="Hovde B."/>
        </authorList>
    </citation>
    <scope>NUCLEOTIDE SEQUENCE [LARGE SCALE GENOMIC DNA]</scope>
    <source>
        <strain evidence="2 3">CCMP1776</strain>
    </source>
</reference>
<accession>A0A4D9DB17</accession>
<dbReference type="EMBL" id="SDOX01000010">
    <property type="protein sequence ID" value="TFJ85828.1"/>
    <property type="molecule type" value="Genomic_DNA"/>
</dbReference>
<name>A0A4D9DB17_9STRA</name>
<feature type="compositionally biased region" description="Low complexity" evidence="1">
    <location>
        <begin position="1"/>
        <end position="30"/>
    </location>
</feature>
<evidence type="ECO:0000256" key="1">
    <source>
        <dbReference type="SAM" id="MobiDB-lite"/>
    </source>
</evidence>
<protein>
    <submittedName>
        <fullName evidence="2">Uncharacterized protein</fullName>
    </submittedName>
</protein>
<dbReference type="AlphaFoldDB" id="A0A4D9DB17"/>
<gene>
    <name evidence="2" type="ORF">NSK_002648</name>
</gene>
<evidence type="ECO:0000313" key="2">
    <source>
        <dbReference type="EMBL" id="TFJ85828.1"/>
    </source>
</evidence>
<sequence>MVTPGGAAAATSSSSTSTTSGGSNHSTGHAQAGNASTAAGVKSQARDTWYTFNEHRLEEVMAAKPWSQE</sequence>
<proteinExistence type="predicted"/>
<keyword evidence="3" id="KW-1185">Reference proteome</keyword>
<evidence type="ECO:0000313" key="3">
    <source>
        <dbReference type="Proteomes" id="UP000355283"/>
    </source>
</evidence>
<feature type="region of interest" description="Disordered" evidence="1">
    <location>
        <begin position="1"/>
        <end position="44"/>
    </location>
</feature>